<dbReference type="RefSeq" id="WP_053390318.1">
    <property type="nucleotide sequence ID" value="NZ_CP010899.1"/>
</dbReference>
<evidence type="ECO:0000313" key="1">
    <source>
        <dbReference type="EMBL" id="ALA96935.1"/>
    </source>
</evidence>
<dbReference type="AlphaFoldDB" id="A0A0K2JEC0"/>
<reference evidence="1 2" key="1">
    <citation type="journal article" date="2015" name="Genome Announc.">
        <title>Complete Genome Sequence of Spiroplasma kunkelii Strain CR2-3x, Causal Agent of Corn Stunt Disease in Zea mays L.</title>
        <authorList>
            <person name="Davis R.E."/>
            <person name="Shao J."/>
            <person name="Dally E.L."/>
            <person name="Zhao Y."/>
            <person name="Gasparich G.E."/>
            <person name="Gaynor B.J."/>
            <person name="Athey J.C."/>
            <person name="Harrison N.A."/>
            <person name="Donofrio N."/>
        </authorList>
    </citation>
    <scope>NUCLEOTIDE SEQUENCE [LARGE SCALE GENOMIC DNA]</scope>
    <source>
        <strain evidence="1 2">CR2-3x</strain>
    </source>
</reference>
<keyword evidence="2" id="KW-1185">Reference proteome</keyword>
<dbReference type="EMBL" id="CP010899">
    <property type="protein sequence ID" value="ALA96935.1"/>
    <property type="molecule type" value="Genomic_DNA"/>
</dbReference>
<sequence>MDNLFTKNDVEKMTLFKNLILKNNLLNQLLISCNNKVKLEKFTTEVIKFLLCFKKQEVDCECDICHRINNKTYYDLKIKGDFETTIKKEEIQEIIQTFNYSALEQTGIKVYVINGIDLLTLEAANSLLKFLEEPSKNTYAFLLTTNKTNVIDTIKSRCLNIILENTTDLLEVDDFKNEFISTFFNNFASNSINNFIHMRQLNNYDSVECRQFFLAIANVLKKKEWEKYQITNQDLIQKLNHKNSKLIEICYTIANLLLENLNKELILEKGFIDWYNEV</sequence>
<dbReference type="OrthoDB" id="9810148at2"/>
<dbReference type="GO" id="GO:0006261">
    <property type="term" value="P:DNA-templated DNA replication"/>
    <property type="evidence" value="ECO:0007669"/>
    <property type="project" value="TreeGrafter"/>
</dbReference>
<organism evidence="1 2">
    <name type="scientific">Spiroplasma kunkelii CR2-3x</name>
    <dbReference type="NCBI Taxonomy" id="273035"/>
    <lineage>
        <taxon>Bacteria</taxon>
        <taxon>Bacillati</taxon>
        <taxon>Mycoplasmatota</taxon>
        <taxon>Mollicutes</taxon>
        <taxon>Entomoplasmatales</taxon>
        <taxon>Spiroplasmataceae</taxon>
        <taxon>Spiroplasma</taxon>
    </lineage>
</organism>
<dbReference type="PATRIC" id="fig|273035.7.peg.11"/>
<dbReference type="PANTHER" id="PTHR11669">
    <property type="entry name" value="REPLICATION FACTOR C / DNA POLYMERASE III GAMMA-TAU SUBUNIT"/>
    <property type="match status" value="1"/>
</dbReference>
<gene>
    <name evidence="1" type="primary">holB</name>
    <name evidence="1" type="ORF">SKUN_0010</name>
</gene>
<dbReference type="SUPFAM" id="SSF52540">
    <property type="entry name" value="P-loop containing nucleoside triphosphate hydrolases"/>
    <property type="match status" value="1"/>
</dbReference>
<dbReference type="STRING" id="273035.SKUN_0010"/>
<dbReference type="KEGG" id="skn:SKUN_0010"/>
<proteinExistence type="predicted"/>
<dbReference type="InterPro" id="IPR050238">
    <property type="entry name" value="DNA_Rep/Repair_Clamp_Loader"/>
</dbReference>
<dbReference type="Proteomes" id="UP000062963">
    <property type="component" value="Chromosome"/>
</dbReference>
<dbReference type="PANTHER" id="PTHR11669:SF8">
    <property type="entry name" value="DNA POLYMERASE III SUBUNIT DELTA"/>
    <property type="match status" value="1"/>
</dbReference>
<dbReference type="Gene3D" id="3.40.50.300">
    <property type="entry name" value="P-loop containing nucleotide triphosphate hydrolases"/>
    <property type="match status" value="1"/>
</dbReference>
<dbReference type="Pfam" id="PF13177">
    <property type="entry name" value="DNA_pol3_delta2"/>
    <property type="match status" value="1"/>
</dbReference>
<accession>A0A0K2JEC0</accession>
<evidence type="ECO:0000313" key="2">
    <source>
        <dbReference type="Proteomes" id="UP000062963"/>
    </source>
</evidence>
<dbReference type="PROSITE" id="PS51257">
    <property type="entry name" value="PROKAR_LIPOPROTEIN"/>
    <property type="match status" value="1"/>
</dbReference>
<dbReference type="InterPro" id="IPR027417">
    <property type="entry name" value="P-loop_NTPase"/>
</dbReference>
<name>A0A0K2JEC0_SPIKU</name>
<protein>
    <submittedName>
        <fullName evidence="1">DNA polymerase III subunit delta</fullName>
    </submittedName>
</protein>